<protein>
    <recommendedName>
        <fullName evidence="3">HMG box domain-containing protein</fullName>
    </recommendedName>
</protein>
<dbReference type="EMBL" id="MU006790">
    <property type="protein sequence ID" value="KAF2638356.1"/>
    <property type="molecule type" value="Genomic_DNA"/>
</dbReference>
<keyword evidence="1" id="KW-0539">Nucleus</keyword>
<dbReference type="InterPro" id="IPR036910">
    <property type="entry name" value="HMG_box_dom_sf"/>
</dbReference>
<dbReference type="Pfam" id="PF00505">
    <property type="entry name" value="HMG_box"/>
    <property type="match status" value="1"/>
</dbReference>
<dbReference type="InterPro" id="IPR009071">
    <property type="entry name" value="HMG_box_dom"/>
</dbReference>
<feature type="DNA-binding region" description="HMG box" evidence="1">
    <location>
        <begin position="149"/>
        <end position="222"/>
    </location>
</feature>
<keyword evidence="1" id="KW-0238">DNA-binding</keyword>
<dbReference type="OrthoDB" id="5550281at2759"/>
<reference evidence="4" key="1">
    <citation type="journal article" date="2020" name="Stud. Mycol.">
        <title>101 Dothideomycetes genomes: a test case for predicting lifestyles and emergence of pathogens.</title>
        <authorList>
            <person name="Haridas S."/>
            <person name="Albert R."/>
            <person name="Binder M."/>
            <person name="Bloem J."/>
            <person name="Labutti K."/>
            <person name="Salamov A."/>
            <person name="Andreopoulos B."/>
            <person name="Baker S."/>
            <person name="Barry K."/>
            <person name="Bills G."/>
            <person name="Bluhm B."/>
            <person name="Cannon C."/>
            <person name="Castanera R."/>
            <person name="Culley D."/>
            <person name="Daum C."/>
            <person name="Ezra D."/>
            <person name="Gonzalez J."/>
            <person name="Henrissat B."/>
            <person name="Kuo A."/>
            <person name="Liang C."/>
            <person name="Lipzen A."/>
            <person name="Lutzoni F."/>
            <person name="Magnuson J."/>
            <person name="Mondo S."/>
            <person name="Nolan M."/>
            <person name="Ohm R."/>
            <person name="Pangilinan J."/>
            <person name="Park H.-J."/>
            <person name="Ramirez L."/>
            <person name="Alfaro M."/>
            <person name="Sun H."/>
            <person name="Tritt A."/>
            <person name="Yoshinaga Y."/>
            <person name="Zwiers L.-H."/>
            <person name="Turgeon B."/>
            <person name="Goodwin S."/>
            <person name="Spatafora J."/>
            <person name="Crous P."/>
            <person name="Grigoriev I."/>
        </authorList>
    </citation>
    <scope>NUCLEOTIDE SEQUENCE</scope>
    <source>
        <strain evidence="4">CBS 473.64</strain>
    </source>
</reference>
<evidence type="ECO:0000256" key="2">
    <source>
        <dbReference type="SAM" id="MobiDB-lite"/>
    </source>
</evidence>
<feature type="compositionally biased region" description="Basic residues" evidence="2">
    <location>
        <begin position="383"/>
        <end position="392"/>
    </location>
</feature>
<proteinExistence type="predicted"/>
<name>A0A6A6RS88_9PLEO</name>
<dbReference type="SMART" id="SM00398">
    <property type="entry name" value="HMG"/>
    <property type="match status" value="1"/>
</dbReference>
<dbReference type="AlphaFoldDB" id="A0A6A6RS88"/>
<sequence>MARLAAQLPSATQHARAAAPRRAPSKKLPPAQAIPVKVYKAHALQVIISLSNVQKGLQHVQNGLNDLMSTYIKFTSSVLGGEEGALLSLELPENVAESAQAALAAAGLAINDVTQNVTAVPAAAVSAAPETGKTKKRKREKKEKDPNAPKRPLTAAFLYAQAARPVVKRDLESTHGEKLEPNAVQIEINKRWNELPEEEKEEWKKSYRESREKWKEENAAYLAAKGEAAVAALHDEEDASDDAEAEAGALDSDAESDSEDEVEAASPIAKAPSPPVTNGKTARPNKRQKTAANGAAPAPIAQAQTPIPLPRSSVSLPKASVELPAATPVKKDNKKKKAEPKPIAPAPEKEPSPDDTKKKTVTKGSRVTRNAEAAEEQENSKPVAKKRDRSKRKGEAGAS</sequence>
<accession>A0A6A6RS88</accession>
<dbReference type="GO" id="GO:0005634">
    <property type="term" value="C:nucleus"/>
    <property type="evidence" value="ECO:0007669"/>
    <property type="project" value="UniProtKB-UniRule"/>
</dbReference>
<evidence type="ECO:0000313" key="5">
    <source>
        <dbReference type="Proteomes" id="UP000799753"/>
    </source>
</evidence>
<feature type="region of interest" description="Disordered" evidence="2">
    <location>
        <begin position="229"/>
        <end position="399"/>
    </location>
</feature>
<keyword evidence="5" id="KW-1185">Reference proteome</keyword>
<feature type="region of interest" description="Disordered" evidence="2">
    <location>
        <begin position="196"/>
        <end position="215"/>
    </location>
</feature>
<dbReference type="SUPFAM" id="SSF47095">
    <property type="entry name" value="HMG-box"/>
    <property type="match status" value="1"/>
</dbReference>
<evidence type="ECO:0000313" key="4">
    <source>
        <dbReference type="EMBL" id="KAF2638356.1"/>
    </source>
</evidence>
<feature type="region of interest" description="Disordered" evidence="2">
    <location>
        <begin position="1"/>
        <end position="29"/>
    </location>
</feature>
<feature type="compositionally biased region" description="Acidic residues" evidence="2">
    <location>
        <begin position="235"/>
        <end position="245"/>
    </location>
</feature>
<feature type="compositionally biased region" description="Low complexity" evidence="2">
    <location>
        <begin position="290"/>
        <end position="306"/>
    </location>
</feature>
<organism evidence="4 5">
    <name type="scientific">Massarina eburnea CBS 473.64</name>
    <dbReference type="NCBI Taxonomy" id="1395130"/>
    <lineage>
        <taxon>Eukaryota</taxon>
        <taxon>Fungi</taxon>
        <taxon>Dikarya</taxon>
        <taxon>Ascomycota</taxon>
        <taxon>Pezizomycotina</taxon>
        <taxon>Dothideomycetes</taxon>
        <taxon>Pleosporomycetidae</taxon>
        <taxon>Pleosporales</taxon>
        <taxon>Massarineae</taxon>
        <taxon>Massarinaceae</taxon>
        <taxon>Massarina</taxon>
    </lineage>
</organism>
<gene>
    <name evidence="4" type="ORF">P280DRAFT_471474</name>
</gene>
<feature type="compositionally biased region" description="Acidic residues" evidence="2">
    <location>
        <begin position="252"/>
        <end position="263"/>
    </location>
</feature>
<feature type="compositionally biased region" description="Basic and acidic residues" evidence="2">
    <location>
        <begin position="347"/>
        <end position="358"/>
    </location>
</feature>
<dbReference type="Gene3D" id="1.10.30.10">
    <property type="entry name" value="High mobility group box domain"/>
    <property type="match status" value="1"/>
</dbReference>
<evidence type="ECO:0000256" key="1">
    <source>
        <dbReference type="PROSITE-ProRule" id="PRU00267"/>
    </source>
</evidence>
<dbReference type="PROSITE" id="PS50118">
    <property type="entry name" value="HMG_BOX_2"/>
    <property type="match status" value="1"/>
</dbReference>
<evidence type="ECO:0000259" key="3">
    <source>
        <dbReference type="PROSITE" id="PS50118"/>
    </source>
</evidence>
<dbReference type="Proteomes" id="UP000799753">
    <property type="component" value="Unassembled WGS sequence"/>
</dbReference>
<feature type="region of interest" description="Disordered" evidence="2">
    <location>
        <begin position="125"/>
        <end position="152"/>
    </location>
</feature>
<feature type="compositionally biased region" description="Basic and acidic residues" evidence="2">
    <location>
        <begin position="201"/>
        <end position="215"/>
    </location>
</feature>
<feature type="domain" description="HMG box" evidence="3">
    <location>
        <begin position="149"/>
        <end position="222"/>
    </location>
</feature>
<dbReference type="GO" id="GO:0003677">
    <property type="term" value="F:DNA binding"/>
    <property type="evidence" value="ECO:0007669"/>
    <property type="project" value="UniProtKB-UniRule"/>
</dbReference>